<evidence type="ECO:0000313" key="13">
    <source>
        <dbReference type="Proteomes" id="UP000646946"/>
    </source>
</evidence>
<dbReference type="InterPro" id="IPR054562">
    <property type="entry name" value="LysX/ArgX_preATP_grasp"/>
</dbReference>
<keyword evidence="4" id="KW-0028">Amino-acid biosynthesis</keyword>
<dbReference type="GO" id="GO:0005737">
    <property type="term" value="C:cytoplasm"/>
    <property type="evidence" value="ECO:0007669"/>
    <property type="project" value="TreeGrafter"/>
</dbReference>
<keyword evidence="7 10" id="KW-0067">ATP-binding</keyword>
<dbReference type="PANTHER" id="PTHR21621:SF2">
    <property type="entry name" value="COENZYME GAMMA-F420-2:ALPHA-L-GLUTAMATE LIGASE"/>
    <property type="match status" value="1"/>
</dbReference>
<proteinExistence type="inferred from homology"/>
<evidence type="ECO:0000256" key="5">
    <source>
        <dbReference type="ARBA" id="ARBA00022723"/>
    </source>
</evidence>
<comment type="pathway">
    <text evidence="9">Amino-acid biosynthesis.</text>
</comment>
<comment type="cofactor">
    <cofactor evidence="1">
        <name>Mg(2+)</name>
        <dbReference type="ChEBI" id="CHEBI:18420"/>
    </cofactor>
</comment>
<dbReference type="InterPro" id="IPR013815">
    <property type="entry name" value="ATP_grasp_subdomain_1"/>
</dbReference>
<dbReference type="InterPro" id="IPR016185">
    <property type="entry name" value="PreATP-grasp_dom_sf"/>
</dbReference>
<evidence type="ECO:0000256" key="3">
    <source>
        <dbReference type="ARBA" id="ARBA00022598"/>
    </source>
</evidence>
<dbReference type="AlphaFoldDB" id="A0A832UZX9"/>
<dbReference type="NCBIfam" id="TIGR00768">
    <property type="entry name" value="rimK_fam"/>
    <property type="match status" value="1"/>
</dbReference>
<evidence type="ECO:0000256" key="1">
    <source>
        <dbReference type="ARBA" id="ARBA00001946"/>
    </source>
</evidence>
<dbReference type="GO" id="GO:0043774">
    <property type="term" value="F:coenzyme F420-2 alpha-glutamyl ligase activity"/>
    <property type="evidence" value="ECO:0007669"/>
    <property type="project" value="TreeGrafter"/>
</dbReference>
<sequence>MTKVGFLYSRIREEEKMLLEELAKRNAKVTMVDDRECSFDIDPAVCNIQFDVVLNRSISFIRGLYSVACYEQCNVPTVNNFKVSSICGDKAWTSLLLKKAGVPTPKTVIAFSQESALKAIEEFGYPVVLKPVSGSWGRLIAKASDREAAEALLEHKQSLGEFVHSVFYIQEYIKKPGRDIRAFVIDNEVVAAIYRISKHWITNTARGGGAEPCPITNELKEICAKASEAVGGGVLAVDLMENAKEGEFLVHEINHTPEFRNTIKSNPELPKLIIDYVLRVAKR</sequence>
<comment type="similarity">
    <text evidence="2">Belongs to the RimK family. LysX subfamily.</text>
</comment>
<dbReference type="Gene3D" id="3.30.1490.20">
    <property type="entry name" value="ATP-grasp fold, A domain"/>
    <property type="match status" value="1"/>
</dbReference>
<keyword evidence="3" id="KW-0436">Ligase</keyword>
<dbReference type="SUPFAM" id="SSF52440">
    <property type="entry name" value="PreATP-grasp domain"/>
    <property type="match status" value="1"/>
</dbReference>
<dbReference type="FunFam" id="3.30.1490.20:FF:000025">
    <property type="entry name" value="Alpha-aminoadipate--LysW ligase LysX protein"/>
    <property type="match status" value="1"/>
</dbReference>
<dbReference type="Pfam" id="PF22626">
    <property type="entry name" value="LysX_preATP_grasp"/>
    <property type="match status" value="1"/>
</dbReference>
<name>A0A832UZX9_9ARCH</name>
<dbReference type="Proteomes" id="UP000646946">
    <property type="component" value="Unassembled WGS sequence"/>
</dbReference>
<dbReference type="NCBIfam" id="TIGR02144">
    <property type="entry name" value="LysX_arch"/>
    <property type="match status" value="1"/>
</dbReference>
<evidence type="ECO:0000256" key="2">
    <source>
        <dbReference type="ARBA" id="ARBA00006239"/>
    </source>
</evidence>
<dbReference type="GO" id="GO:0009085">
    <property type="term" value="P:lysine biosynthetic process"/>
    <property type="evidence" value="ECO:0007669"/>
    <property type="project" value="InterPro"/>
</dbReference>
<dbReference type="Gene3D" id="3.40.50.20">
    <property type="match status" value="1"/>
</dbReference>
<evidence type="ECO:0000259" key="11">
    <source>
        <dbReference type="PROSITE" id="PS50975"/>
    </source>
</evidence>
<accession>A0A832UZX9</accession>
<dbReference type="InterPro" id="IPR013651">
    <property type="entry name" value="ATP-grasp_RimK-type"/>
</dbReference>
<gene>
    <name evidence="12" type="primary">lysX</name>
    <name evidence="12" type="ORF">H1016_02450</name>
</gene>
<feature type="domain" description="ATP-grasp" evidence="11">
    <location>
        <begin position="94"/>
        <end position="282"/>
    </location>
</feature>
<protein>
    <submittedName>
        <fullName evidence="12">Lysine biosynthesis protein LysX</fullName>
    </submittedName>
</protein>
<organism evidence="12 13">
    <name type="scientific">Candidatus Naiadarchaeum limnaeum</name>
    <dbReference type="NCBI Taxonomy" id="2756139"/>
    <lineage>
        <taxon>Archaea</taxon>
        <taxon>Candidatus Undinarchaeota</taxon>
        <taxon>Candidatus Undinarchaeia</taxon>
        <taxon>Candidatus Naiadarchaeales</taxon>
        <taxon>Candidatus Naiadarchaeaceae</taxon>
        <taxon>Candidatus Naiadarchaeum</taxon>
    </lineage>
</organism>
<evidence type="ECO:0000256" key="10">
    <source>
        <dbReference type="PROSITE-ProRule" id="PRU00409"/>
    </source>
</evidence>
<evidence type="ECO:0000256" key="8">
    <source>
        <dbReference type="ARBA" id="ARBA00022842"/>
    </source>
</evidence>
<evidence type="ECO:0000256" key="6">
    <source>
        <dbReference type="ARBA" id="ARBA00022741"/>
    </source>
</evidence>
<comment type="caution">
    <text evidence="12">The sequence shown here is derived from an EMBL/GenBank/DDBJ whole genome shotgun (WGS) entry which is preliminary data.</text>
</comment>
<dbReference type="Gene3D" id="3.30.470.20">
    <property type="entry name" value="ATP-grasp fold, B domain"/>
    <property type="match status" value="1"/>
</dbReference>
<dbReference type="PANTHER" id="PTHR21621">
    <property type="entry name" value="RIBOSOMAL PROTEIN S6 MODIFICATION PROTEIN"/>
    <property type="match status" value="1"/>
</dbReference>
<dbReference type="InterPro" id="IPR011761">
    <property type="entry name" value="ATP-grasp"/>
</dbReference>
<evidence type="ECO:0000256" key="4">
    <source>
        <dbReference type="ARBA" id="ARBA00022605"/>
    </source>
</evidence>
<evidence type="ECO:0000313" key="12">
    <source>
        <dbReference type="EMBL" id="HIK00379.1"/>
    </source>
</evidence>
<dbReference type="InterPro" id="IPR004666">
    <property type="entry name" value="Rp_bS6_RimK/Lys_biosynth_LsyX"/>
</dbReference>
<keyword evidence="5" id="KW-0479">Metal-binding</keyword>
<keyword evidence="6 10" id="KW-0547">Nucleotide-binding</keyword>
<keyword evidence="13" id="KW-1185">Reference proteome</keyword>
<dbReference type="SUPFAM" id="SSF56059">
    <property type="entry name" value="Glutathione synthetase ATP-binding domain-like"/>
    <property type="match status" value="1"/>
</dbReference>
<evidence type="ECO:0000256" key="7">
    <source>
        <dbReference type="ARBA" id="ARBA00022840"/>
    </source>
</evidence>
<dbReference type="EMBL" id="DVAB01000023">
    <property type="protein sequence ID" value="HIK00379.1"/>
    <property type="molecule type" value="Genomic_DNA"/>
</dbReference>
<evidence type="ECO:0000256" key="9">
    <source>
        <dbReference type="ARBA" id="ARBA00029440"/>
    </source>
</evidence>
<dbReference type="FunFam" id="3.30.470.20:FF:000058">
    <property type="entry name" value="Alpha-aminoadipate--LysW ligase LysX protein"/>
    <property type="match status" value="1"/>
</dbReference>
<dbReference type="GO" id="GO:0005524">
    <property type="term" value="F:ATP binding"/>
    <property type="evidence" value="ECO:0007669"/>
    <property type="project" value="UniProtKB-UniRule"/>
</dbReference>
<keyword evidence="8" id="KW-0460">Magnesium</keyword>
<dbReference type="PROSITE" id="PS50975">
    <property type="entry name" value="ATP_GRASP"/>
    <property type="match status" value="1"/>
</dbReference>
<dbReference type="Pfam" id="PF08443">
    <property type="entry name" value="RimK"/>
    <property type="match status" value="1"/>
</dbReference>
<dbReference type="GO" id="GO:0046872">
    <property type="term" value="F:metal ion binding"/>
    <property type="evidence" value="ECO:0007669"/>
    <property type="project" value="UniProtKB-KW"/>
</dbReference>
<reference evidence="12 13" key="1">
    <citation type="journal article" name="Nat. Commun.">
        <title>Undinarchaeota illuminate DPANN phylogeny and the impact of gene transfer on archaeal evolution.</title>
        <authorList>
            <person name="Dombrowski N."/>
            <person name="Williams T.A."/>
            <person name="Sun J."/>
            <person name="Woodcroft B.J."/>
            <person name="Lee J.H."/>
            <person name="Minh B.Q."/>
            <person name="Rinke C."/>
            <person name="Spang A."/>
        </authorList>
    </citation>
    <scope>NUCLEOTIDE SEQUENCE [LARGE SCALE GENOMIC DNA]</scope>
    <source>
        <strain evidence="12">MAG_bin1129</strain>
    </source>
</reference>
<dbReference type="InterPro" id="IPR011870">
    <property type="entry name" value="LysX_arch"/>
</dbReference>